<dbReference type="InterPro" id="IPR000387">
    <property type="entry name" value="Tyr_Pase_dom"/>
</dbReference>
<dbReference type="InterPro" id="IPR016130">
    <property type="entry name" value="Tyr_Pase_AS"/>
</dbReference>
<organism evidence="5 6">
    <name type="scientific">Candidatus Accumulibacter cognatus</name>
    <dbReference type="NCBI Taxonomy" id="2954383"/>
    <lineage>
        <taxon>Bacteria</taxon>
        <taxon>Pseudomonadati</taxon>
        <taxon>Pseudomonadota</taxon>
        <taxon>Betaproteobacteria</taxon>
        <taxon>Candidatus Accumulibacter</taxon>
    </lineage>
</organism>
<dbReference type="InterPro" id="IPR029021">
    <property type="entry name" value="Prot-tyrosine_phosphatase-like"/>
</dbReference>
<gene>
    <name evidence="5" type="ORF">HWD57_03210</name>
</gene>
<proteinExistence type="predicted"/>
<feature type="domain" description="Rhodanese" evidence="4">
    <location>
        <begin position="89"/>
        <end position="147"/>
    </location>
</feature>
<dbReference type="KEGG" id="acog:HWD57_03210"/>
<feature type="domain" description="Tyrosine specific protein phosphatases" evidence="3">
    <location>
        <begin position="101"/>
        <end position="172"/>
    </location>
</feature>
<dbReference type="PROSITE" id="PS50056">
    <property type="entry name" value="TYR_PHOSPHATASE_2"/>
    <property type="match status" value="1"/>
</dbReference>
<evidence type="ECO:0000259" key="3">
    <source>
        <dbReference type="PROSITE" id="PS50056"/>
    </source>
</evidence>
<evidence type="ECO:0000259" key="4">
    <source>
        <dbReference type="PROSITE" id="PS50206"/>
    </source>
</evidence>
<evidence type="ECO:0000313" key="6">
    <source>
        <dbReference type="Proteomes" id="UP000509684"/>
    </source>
</evidence>
<dbReference type="PROSITE" id="PS50206">
    <property type="entry name" value="RHODANESE_3"/>
    <property type="match status" value="1"/>
</dbReference>
<dbReference type="Pfam" id="PF22784">
    <property type="entry name" value="PTP-SAK"/>
    <property type="match status" value="1"/>
</dbReference>
<keyword evidence="2" id="KW-0378">Hydrolase</keyword>
<sequence length="185" mass="20992">MTRLHTSQSSPLRIAEVRFGERQGRLGLTLCPGKKDPEYGWDRDLGEDMREIRNWGASTVISLIEPHEFEWLQVPDLGQVGIRIGMSWIHLPIRDVDVPDERFEHGWQAVGQEIHQRLDDGERILIHCRGGIGRTGLVAARILVERGCVPRDAVHRVRAVRPGAIETHAQEQYVLSLKATRTRSA</sequence>
<dbReference type="GO" id="GO:0004725">
    <property type="term" value="F:protein tyrosine phosphatase activity"/>
    <property type="evidence" value="ECO:0007669"/>
    <property type="project" value="UniProtKB-EC"/>
</dbReference>
<dbReference type="PANTHER" id="PTHR23339">
    <property type="entry name" value="TYROSINE SPECIFIC PROTEIN PHOSPHATASE AND DUAL SPECIFICITY PROTEIN PHOSPHATASE"/>
    <property type="match status" value="1"/>
</dbReference>
<dbReference type="EMBL" id="CP058708">
    <property type="protein sequence ID" value="QLH52417.1"/>
    <property type="molecule type" value="Genomic_DNA"/>
</dbReference>
<dbReference type="Gene3D" id="3.90.190.10">
    <property type="entry name" value="Protein tyrosine phosphatase superfamily"/>
    <property type="match status" value="1"/>
</dbReference>
<reference evidence="5 6" key="1">
    <citation type="journal article" date="2019" name="Microbiome">
        <title>Annotated bacterial chromosomes from frame-shift-corrected long-read metagenomic data.</title>
        <authorList>
            <person name="Arumugam K."/>
            <person name="Bagci C."/>
            <person name="Bessarab I."/>
            <person name="Beier S."/>
            <person name="Buchfink B."/>
            <person name="Gorska A."/>
            <person name="Qiu G."/>
            <person name="Huson D.H."/>
            <person name="Williams R.B.H."/>
        </authorList>
    </citation>
    <scope>NUCLEOTIDE SEQUENCE [LARGE SCALE GENOMIC DNA]</scope>
    <source>
        <strain evidence="5">SSA1</strain>
    </source>
</reference>
<dbReference type="EC" id="3.1.3.48" evidence="1"/>
<dbReference type="AlphaFoldDB" id="A0A7D5SFV8"/>
<evidence type="ECO:0000256" key="2">
    <source>
        <dbReference type="ARBA" id="ARBA00022801"/>
    </source>
</evidence>
<dbReference type="InterPro" id="IPR001763">
    <property type="entry name" value="Rhodanese-like_dom"/>
</dbReference>
<dbReference type="SUPFAM" id="SSF52799">
    <property type="entry name" value="(Phosphotyrosine protein) phosphatases II"/>
    <property type="match status" value="1"/>
</dbReference>
<accession>A0A7D5SFV8</accession>
<dbReference type="InterPro" id="IPR057023">
    <property type="entry name" value="PTP-SAK"/>
</dbReference>
<dbReference type="FunFam" id="3.90.190.10:FF:000157">
    <property type="entry name" value="Protein-tyrosine phosphatase"/>
    <property type="match status" value="1"/>
</dbReference>
<dbReference type="InterPro" id="IPR050561">
    <property type="entry name" value="PTP"/>
</dbReference>
<evidence type="ECO:0000256" key="1">
    <source>
        <dbReference type="ARBA" id="ARBA00013064"/>
    </source>
</evidence>
<name>A0A7D5SFV8_9PROT</name>
<dbReference type="CDD" id="cd14505">
    <property type="entry name" value="CDKN3-like"/>
    <property type="match status" value="1"/>
</dbReference>
<protein>
    <recommendedName>
        <fullName evidence="1">protein-tyrosine-phosphatase</fullName>
        <ecNumber evidence="1">3.1.3.48</ecNumber>
    </recommendedName>
</protein>
<dbReference type="Proteomes" id="UP000509684">
    <property type="component" value="Chromosome"/>
</dbReference>
<evidence type="ECO:0000313" key="5">
    <source>
        <dbReference type="EMBL" id="QLH52417.1"/>
    </source>
</evidence>
<dbReference type="PROSITE" id="PS00383">
    <property type="entry name" value="TYR_PHOSPHATASE_1"/>
    <property type="match status" value="1"/>
</dbReference>